<name>A0AA49GRZ3_9BACT</name>
<dbReference type="InterPro" id="IPR001173">
    <property type="entry name" value="Glyco_trans_2-like"/>
</dbReference>
<dbReference type="Pfam" id="PF00535">
    <property type="entry name" value="Glycos_transf_2"/>
    <property type="match status" value="1"/>
</dbReference>
<dbReference type="AlphaFoldDB" id="A0AA49GRZ3"/>
<sequence>MLWVVSPLYITSVLFQIGCYYTLYNAWKAYCSPTTPTSLFRPPVSVIVCAHNELDNLQTLLPLLLQQQYSTFEIVVVEDTSYDGTLDFLLGEKEKYPQINIVWVRHRPDHVQGKKYALTLGIRAAQYDQLLLTDADCRPVSPHWISSMVEQQSGKCDFVLGYSPYERHTGMLNSFIRYETLHTGLLYIGAALKGHPYMGVGRNLAYRKLFFLEKGGFQGFWHVTGGDDDLFVNRHASGENTAVAIQQEALVYSVPKTKWAAYIRQKVRHLSVGKWYKKKDQRWLGLLSATTIATWVGWGYLLICDEWIWPTVLLLSRWWVIGLALRAASAKLNDPISMVKLPIFDFLYVIYYISIGPTALLSKHIRWK</sequence>
<keyword evidence="3" id="KW-0808">Transferase</keyword>
<accession>A0AA49GRZ3</accession>
<gene>
    <name evidence="3" type="ORF">K4G66_02955</name>
</gene>
<evidence type="ECO:0000256" key="1">
    <source>
        <dbReference type="SAM" id="Phobius"/>
    </source>
</evidence>
<evidence type="ECO:0000259" key="2">
    <source>
        <dbReference type="Pfam" id="PF00535"/>
    </source>
</evidence>
<dbReference type="InterPro" id="IPR029044">
    <property type="entry name" value="Nucleotide-diphossugar_trans"/>
</dbReference>
<dbReference type="PANTHER" id="PTHR48090">
    <property type="entry name" value="UNDECAPRENYL-PHOSPHATE 4-DEOXY-4-FORMAMIDO-L-ARABINOSE TRANSFERASE-RELATED"/>
    <property type="match status" value="1"/>
</dbReference>
<evidence type="ECO:0000313" key="3">
    <source>
        <dbReference type="EMBL" id="WKN37665.1"/>
    </source>
</evidence>
<dbReference type="EMBL" id="CP120682">
    <property type="protein sequence ID" value="WKN37665.1"/>
    <property type="molecule type" value="Genomic_DNA"/>
</dbReference>
<keyword evidence="1" id="KW-0812">Transmembrane</keyword>
<dbReference type="PANTHER" id="PTHR48090:SF7">
    <property type="entry name" value="RFBJ PROTEIN"/>
    <property type="match status" value="1"/>
</dbReference>
<dbReference type="InterPro" id="IPR050256">
    <property type="entry name" value="Glycosyltransferase_2"/>
</dbReference>
<reference evidence="3" key="1">
    <citation type="journal article" date="2023" name="Comput. Struct. Biotechnol. J.">
        <title>Discovery of a novel marine Bacteroidetes with a rich repertoire of carbohydrate-active enzymes.</title>
        <authorList>
            <person name="Chen B."/>
            <person name="Liu G."/>
            <person name="Chen Q."/>
            <person name="Wang H."/>
            <person name="Liu L."/>
            <person name="Tang K."/>
        </authorList>
    </citation>
    <scope>NUCLEOTIDE SEQUENCE</scope>
    <source>
        <strain evidence="3">TK19036</strain>
    </source>
</reference>
<feature type="domain" description="Glycosyltransferase 2-like" evidence="2">
    <location>
        <begin position="45"/>
        <end position="161"/>
    </location>
</feature>
<feature type="transmembrane region" description="Helical" evidence="1">
    <location>
        <begin position="6"/>
        <end position="24"/>
    </location>
</feature>
<reference evidence="3" key="2">
    <citation type="journal article" date="2024" name="Antonie Van Leeuwenhoek">
        <title>Roseihalotalea indica gen. nov., sp. nov., a halophilic Bacteroidetes from mesopelagic Southwest Indian Ocean with higher carbohydrate metabolic potential.</title>
        <authorList>
            <person name="Chen B."/>
            <person name="Zhang M."/>
            <person name="Lin D."/>
            <person name="Ye J."/>
            <person name="Tang K."/>
        </authorList>
    </citation>
    <scope>NUCLEOTIDE SEQUENCE</scope>
    <source>
        <strain evidence="3">TK19036</strain>
    </source>
</reference>
<keyword evidence="3" id="KW-0328">Glycosyltransferase</keyword>
<keyword evidence="1" id="KW-0472">Membrane</keyword>
<dbReference type="SUPFAM" id="SSF53448">
    <property type="entry name" value="Nucleotide-diphospho-sugar transferases"/>
    <property type="match status" value="1"/>
</dbReference>
<dbReference type="Gene3D" id="3.90.550.10">
    <property type="entry name" value="Spore Coat Polysaccharide Biosynthesis Protein SpsA, Chain A"/>
    <property type="match status" value="1"/>
</dbReference>
<proteinExistence type="predicted"/>
<dbReference type="EC" id="2.4.-.-" evidence="3"/>
<keyword evidence="1" id="KW-1133">Transmembrane helix</keyword>
<dbReference type="GO" id="GO:0016757">
    <property type="term" value="F:glycosyltransferase activity"/>
    <property type="evidence" value="ECO:0007669"/>
    <property type="project" value="UniProtKB-KW"/>
</dbReference>
<feature type="transmembrane region" description="Helical" evidence="1">
    <location>
        <begin position="283"/>
        <end position="301"/>
    </location>
</feature>
<feature type="transmembrane region" description="Helical" evidence="1">
    <location>
        <begin position="346"/>
        <end position="365"/>
    </location>
</feature>
<organism evidence="3">
    <name type="scientific">Roseihalotalea indica</name>
    <dbReference type="NCBI Taxonomy" id="2867963"/>
    <lineage>
        <taxon>Bacteria</taxon>
        <taxon>Pseudomonadati</taxon>
        <taxon>Bacteroidota</taxon>
        <taxon>Cytophagia</taxon>
        <taxon>Cytophagales</taxon>
        <taxon>Catalimonadaceae</taxon>
        <taxon>Roseihalotalea</taxon>
    </lineage>
</organism>
<protein>
    <submittedName>
        <fullName evidence="3">Glycosyltransferase</fullName>
        <ecNumber evidence="3">2.4.-.-</ecNumber>
    </submittedName>
</protein>
<feature type="transmembrane region" description="Helical" evidence="1">
    <location>
        <begin position="307"/>
        <end position="325"/>
    </location>
</feature>